<dbReference type="InterPro" id="IPR011009">
    <property type="entry name" value="Kinase-like_dom_sf"/>
</dbReference>
<evidence type="ECO:0000256" key="1">
    <source>
        <dbReference type="ARBA" id="ARBA00022741"/>
    </source>
</evidence>
<dbReference type="PROSITE" id="PS50011">
    <property type="entry name" value="PROTEIN_KINASE_DOM"/>
    <property type="match status" value="1"/>
</dbReference>
<dbReference type="GO" id="GO:0007166">
    <property type="term" value="P:cell surface receptor signaling pathway"/>
    <property type="evidence" value="ECO:0007669"/>
    <property type="project" value="InterPro"/>
</dbReference>
<dbReference type="SUPFAM" id="SSF56112">
    <property type="entry name" value="Protein kinase-like (PK-like)"/>
    <property type="match status" value="1"/>
</dbReference>
<sequence length="232" mass="26719">MASHDNVHKLLGCCLETTFPVLVYEWMAAKTLEDRILLKDEKHNKLPLLEWKDKLRIAGEISHVISDCHTAYHRPIILRNFELDRVFLDQDNTAKLSNFSRVSIPIDGELLVEDFGKETRYSKWVAPEYQHPGRVAESIDVYSFGVLWLVLLFGKNAILLDTHMNLCIWSLQCFKDNRISEILDPAITRKGVSGIEDQQLSALIQLAFMCMAREVYNRPTMVEVATKLKNMI</sequence>
<dbReference type="eggNOG" id="KOG1187">
    <property type="taxonomic scope" value="Eukaryota"/>
</dbReference>
<feature type="domain" description="Protein kinase" evidence="3">
    <location>
        <begin position="1"/>
        <end position="232"/>
    </location>
</feature>
<evidence type="ECO:0000256" key="2">
    <source>
        <dbReference type="ARBA" id="ARBA00022840"/>
    </source>
</evidence>
<dbReference type="OrthoDB" id="75710at2759"/>
<dbReference type="PANTHER" id="PTHR27005">
    <property type="entry name" value="WALL-ASSOCIATED RECEPTOR KINASE-LIKE 21"/>
    <property type="match status" value="1"/>
</dbReference>
<gene>
    <name evidence="4" type="ORF">BVRB_2g044940</name>
</gene>
<dbReference type="Gene3D" id="1.10.510.10">
    <property type="entry name" value="Transferase(Phosphotransferase) domain 1"/>
    <property type="match status" value="1"/>
</dbReference>
<dbReference type="Gramene" id="KMS99369">
    <property type="protein sequence ID" value="KMS99369"/>
    <property type="gene ID" value="BVRB_2g044940"/>
</dbReference>
<keyword evidence="2" id="KW-0067">ATP-binding</keyword>
<dbReference type="AlphaFoldDB" id="A0A0J8BDF0"/>
<dbReference type="GO" id="GO:0004674">
    <property type="term" value="F:protein serine/threonine kinase activity"/>
    <property type="evidence" value="ECO:0007669"/>
    <property type="project" value="TreeGrafter"/>
</dbReference>
<keyword evidence="5" id="KW-1185">Reference proteome</keyword>
<dbReference type="GO" id="GO:0005524">
    <property type="term" value="F:ATP binding"/>
    <property type="evidence" value="ECO:0007669"/>
    <property type="project" value="UniProtKB-KW"/>
</dbReference>
<dbReference type="GO" id="GO:0005886">
    <property type="term" value="C:plasma membrane"/>
    <property type="evidence" value="ECO:0007669"/>
    <property type="project" value="TreeGrafter"/>
</dbReference>
<protein>
    <recommendedName>
        <fullName evidence="3">Protein kinase domain-containing protein</fullName>
    </recommendedName>
</protein>
<keyword evidence="1" id="KW-0547">Nucleotide-binding</keyword>
<organism evidence="4 5">
    <name type="scientific">Beta vulgaris subsp. vulgaris</name>
    <name type="common">Beet</name>
    <dbReference type="NCBI Taxonomy" id="3555"/>
    <lineage>
        <taxon>Eukaryota</taxon>
        <taxon>Viridiplantae</taxon>
        <taxon>Streptophyta</taxon>
        <taxon>Embryophyta</taxon>
        <taxon>Tracheophyta</taxon>
        <taxon>Spermatophyta</taxon>
        <taxon>Magnoliopsida</taxon>
        <taxon>eudicotyledons</taxon>
        <taxon>Gunneridae</taxon>
        <taxon>Pentapetalae</taxon>
        <taxon>Caryophyllales</taxon>
        <taxon>Chenopodiaceae</taxon>
        <taxon>Betoideae</taxon>
        <taxon>Beta</taxon>
    </lineage>
</organism>
<dbReference type="InterPro" id="IPR045274">
    <property type="entry name" value="WAK-like"/>
</dbReference>
<evidence type="ECO:0000313" key="5">
    <source>
        <dbReference type="Proteomes" id="UP000035740"/>
    </source>
</evidence>
<dbReference type="InterPro" id="IPR001245">
    <property type="entry name" value="Ser-Thr/Tyr_kinase_cat_dom"/>
</dbReference>
<reference evidence="4 5" key="1">
    <citation type="journal article" date="2014" name="Nature">
        <title>The genome of the recently domesticated crop plant sugar beet (Beta vulgaris).</title>
        <authorList>
            <person name="Dohm J.C."/>
            <person name="Minoche A.E."/>
            <person name="Holtgrawe D."/>
            <person name="Capella-Gutierrez S."/>
            <person name="Zakrzewski F."/>
            <person name="Tafer H."/>
            <person name="Rupp O."/>
            <person name="Sorensen T.R."/>
            <person name="Stracke R."/>
            <person name="Reinhardt R."/>
            <person name="Goesmann A."/>
            <person name="Kraft T."/>
            <person name="Schulz B."/>
            <person name="Stadler P.F."/>
            <person name="Schmidt T."/>
            <person name="Gabaldon T."/>
            <person name="Lehrach H."/>
            <person name="Weisshaar B."/>
            <person name="Himmelbauer H."/>
        </authorList>
    </citation>
    <scope>NUCLEOTIDE SEQUENCE [LARGE SCALE GENOMIC DNA]</scope>
    <source>
        <tissue evidence="4">Taproot</tissue>
    </source>
</reference>
<proteinExistence type="predicted"/>
<dbReference type="KEGG" id="bvg:104905991"/>
<evidence type="ECO:0000259" key="3">
    <source>
        <dbReference type="PROSITE" id="PS50011"/>
    </source>
</evidence>
<dbReference type="Pfam" id="PF07714">
    <property type="entry name" value="PK_Tyr_Ser-Thr"/>
    <property type="match status" value="1"/>
</dbReference>
<dbReference type="OMA" id="DACNGNN"/>
<name>A0A0J8BDF0_BETVV</name>
<dbReference type="InterPro" id="IPR000719">
    <property type="entry name" value="Prot_kinase_dom"/>
</dbReference>
<dbReference type="Proteomes" id="UP000035740">
    <property type="component" value="Unassembled WGS sequence"/>
</dbReference>
<evidence type="ECO:0000313" key="4">
    <source>
        <dbReference type="EMBL" id="KMS99369.1"/>
    </source>
</evidence>
<dbReference type="EMBL" id="KQ090219">
    <property type="protein sequence ID" value="KMS99369.1"/>
    <property type="molecule type" value="Genomic_DNA"/>
</dbReference>
<dbReference type="PANTHER" id="PTHR27005:SF466">
    <property type="entry name" value="NON-FUNCTIONAL PSEUDOKINASE ZED1-LIKE"/>
    <property type="match status" value="1"/>
</dbReference>
<accession>A0A0J8BDF0</accession>